<reference evidence="4" key="2">
    <citation type="submission" date="2020-04" db="EMBL/GenBank/DDBJ databases">
        <authorList>
            <consortium name="NCBI Genome Project"/>
        </authorList>
    </citation>
    <scope>NUCLEOTIDE SEQUENCE</scope>
    <source>
        <strain evidence="4">CBS 304.34</strain>
    </source>
</reference>
<dbReference type="InterPro" id="IPR010730">
    <property type="entry name" value="HET"/>
</dbReference>
<dbReference type="RefSeq" id="XP_033577434.1">
    <property type="nucleotide sequence ID" value="XM_033719993.1"/>
</dbReference>
<evidence type="ECO:0000313" key="4">
    <source>
        <dbReference type="RefSeq" id="XP_033577434.1"/>
    </source>
</evidence>
<sequence>MQYLSLNTIKGLWVVWIDLCLRLPQNIPDIISDAITAAKALGYKWLWVDKYCIDQNDPGDKHHQINQMDAIYAGADLTIVAALGDRLPGVGKTPRKRQPVVRIGNTAVVSSMGHPHETIRSSKWSTRGWTYQEAVLSLRCLVFTDEQLYFECRFRHFYEAKSHGYLGMISNEEWEAKTKLPQRTGLFSGGRDFTDL</sequence>
<dbReference type="AlphaFoldDB" id="A0A6A6YNW5"/>
<evidence type="ECO:0000313" key="3">
    <source>
        <dbReference type="Proteomes" id="UP000504636"/>
    </source>
</evidence>
<dbReference type="OrthoDB" id="5428863at2759"/>
<name>A0A6A6YNW5_9PEZI</name>
<evidence type="ECO:0000313" key="2">
    <source>
        <dbReference type="EMBL" id="KAF2810470.1"/>
    </source>
</evidence>
<dbReference type="Pfam" id="PF06985">
    <property type="entry name" value="HET"/>
    <property type="match status" value="1"/>
</dbReference>
<reference evidence="4" key="3">
    <citation type="submission" date="2025-04" db="UniProtKB">
        <authorList>
            <consortium name="RefSeq"/>
        </authorList>
    </citation>
    <scope>IDENTIFICATION</scope>
    <source>
        <strain evidence="4">CBS 304.34</strain>
    </source>
</reference>
<proteinExistence type="predicted"/>
<gene>
    <name evidence="2 4" type="ORF">BDZ99DRAFT_463048</name>
</gene>
<dbReference type="Proteomes" id="UP000504636">
    <property type="component" value="Unplaced"/>
</dbReference>
<dbReference type="PANTHER" id="PTHR33112:SF1">
    <property type="entry name" value="HETEROKARYON INCOMPATIBILITY DOMAIN-CONTAINING PROTEIN"/>
    <property type="match status" value="1"/>
</dbReference>
<protein>
    <submittedName>
        <fullName evidence="2 4">HET-domain-containing protein</fullName>
    </submittedName>
</protein>
<organism evidence="2">
    <name type="scientific">Mytilinidion resinicola</name>
    <dbReference type="NCBI Taxonomy" id="574789"/>
    <lineage>
        <taxon>Eukaryota</taxon>
        <taxon>Fungi</taxon>
        <taxon>Dikarya</taxon>
        <taxon>Ascomycota</taxon>
        <taxon>Pezizomycotina</taxon>
        <taxon>Dothideomycetes</taxon>
        <taxon>Pleosporomycetidae</taxon>
        <taxon>Mytilinidiales</taxon>
        <taxon>Mytilinidiaceae</taxon>
        <taxon>Mytilinidion</taxon>
    </lineage>
</organism>
<accession>A0A6A6YNW5</accession>
<keyword evidence="3" id="KW-1185">Reference proteome</keyword>
<dbReference type="PANTHER" id="PTHR33112">
    <property type="entry name" value="DOMAIN PROTEIN, PUTATIVE-RELATED"/>
    <property type="match status" value="1"/>
</dbReference>
<evidence type="ECO:0000259" key="1">
    <source>
        <dbReference type="Pfam" id="PF06985"/>
    </source>
</evidence>
<dbReference type="GeneID" id="54460886"/>
<dbReference type="EMBL" id="MU003700">
    <property type="protein sequence ID" value="KAF2810470.1"/>
    <property type="molecule type" value="Genomic_DNA"/>
</dbReference>
<feature type="domain" description="Heterokaryon incompatibility" evidence="1">
    <location>
        <begin position="24"/>
        <end position="133"/>
    </location>
</feature>
<reference evidence="2 4" key="1">
    <citation type="journal article" date="2020" name="Stud. Mycol.">
        <title>101 Dothideomycetes genomes: a test case for predicting lifestyles and emergence of pathogens.</title>
        <authorList>
            <person name="Haridas S."/>
            <person name="Albert R."/>
            <person name="Binder M."/>
            <person name="Bloem J."/>
            <person name="Labutti K."/>
            <person name="Salamov A."/>
            <person name="Andreopoulos B."/>
            <person name="Baker S."/>
            <person name="Barry K."/>
            <person name="Bills G."/>
            <person name="Bluhm B."/>
            <person name="Cannon C."/>
            <person name="Castanera R."/>
            <person name="Culley D."/>
            <person name="Daum C."/>
            <person name="Ezra D."/>
            <person name="Gonzalez J."/>
            <person name="Henrissat B."/>
            <person name="Kuo A."/>
            <person name="Liang C."/>
            <person name="Lipzen A."/>
            <person name="Lutzoni F."/>
            <person name="Magnuson J."/>
            <person name="Mondo S."/>
            <person name="Nolan M."/>
            <person name="Ohm R."/>
            <person name="Pangilinan J."/>
            <person name="Park H.-J."/>
            <person name="Ramirez L."/>
            <person name="Alfaro M."/>
            <person name="Sun H."/>
            <person name="Tritt A."/>
            <person name="Yoshinaga Y."/>
            <person name="Zwiers L.-H."/>
            <person name="Turgeon B."/>
            <person name="Goodwin S."/>
            <person name="Spatafora J."/>
            <person name="Crous P."/>
            <person name="Grigoriev I."/>
        </authorList>
    </citation>
    <scope>NUCLEOTIDE SEQUENCE</scope>
    <source>
        <strain evidence="2 4">CBS 304.34</strain>
    </source>
</reference>